<evidence type="ECO:0000256" key="4">
    <source>
        <dbReference type="ARBA" id="ARBA00022553"/>
    </source>
</evidence>
<keyword evidence="5" id="KW-0808">Transferase</keyword>
<dbReference type="Gene3D" id="1.10.287.130">
    <property type="match status" value="1"/>
</dbReference>
<gene>
    <name evidence="11" type="ORF">S01H1_40803</name>
</gene>
<dbReference type="EC" id="2.7.13.3" evidence="3"/>
<dbReference type="InterPro" id="IPR050428">
    <property type="entry name" value="TCS_sensor_his_kinase"/>
</dbReference>
<dbReference type="EMBL" id="BARS01025853">
    <property type="protein sequence ID" value="GAG08947.1"/>
    <property type="molecule type" value="Genomic_DNA"/>
</dbReference>
<dbReference type="PANTHER" id="PTHR45436">
    <property type="entry name" value="SENSOR HISTIDINE KINASE YKOH"/>
    <property type="match status" value="1"/>
</dbReference>
<dbReference type="InterPro" id="IPR003661">
    <property type="entry name" value="HisK_dim/P_dom"/>
</dbReference>
<feature type="non-terminal residue" evidence="11">
    <location>
        <position position="1"/>
    </location>
</feature>
<keyword evidence="6" id="KW-0418">Kinase</keyword>
<dbReference type="PANTHER" id="PTHR45436:SF15">
    <property type="entry name" value="SENSOR HISTIDINE KINASE CUSS"/>
    <property type="match status" value="1"/>
</dbReference>
<comment type="subcellular location">
    <subcellularLocation>
        <location evidence="2">Membrane</location>
        <topology evidence="2">Multi-pass membrane protein</topology>
    </subcellularLocation>
</comment>
<evidence type="ECO:0000256" key="5">
    <source>
        <dbReference type="ARBA" id="ARBA00022679"/>
    </source>
</evidence>
<protein>
    <recommendedName>
        <fullName evidence="3">histidine kinase</fullName>
        <ecNumber evidence="3">2.7.13.3</ecNumber>
    </recommendedName>
</protein>
<evidence type="ECO:0000256" key="3">
    <source>
        <dbReference type="ARBA" id="ARBA00012438"/>
    </source>
</evidence>
<sequence>SCVQHGNRLSFKLPETAWRRIHDPEDPEFFQFRFLDGREVFRSYSMPENSPGLPMLGLESTEARDCLLPNGNPGRALGTCFFPAEFDEGDEPVKINLVVAHQRGDQNEALARLRQLIFTSGSIAALLLLGATLLIVRQLLRPLATLTRQIGDAPIGEEVGEFALAGAPLELQPVVGRLNGLMARVSAALENERQFTSNAAHELRNPLAGLRSQVELALERGRDPEQDEETFVKVLEVQRQMGGAVENLLVLARLDSGTERIEMAPVD</sequence>
<proteinExistence type="predicted"/>
<evidence type="ECO:0000259" key="10">
    <source>
        <dbReference type="SMART" id="SM00388"/>
    </source>
</evidence>
<evidence type="ECO:0000313" key="11">
    <source>
        <dbReference type="EMBL" id="GAG08947.1"/>
    </source>
</evidence>
<reference evidence="11" key="1">
    <citation type="journal article" date="2014" name="Front. Microbiol.">
        <title>High frequency of phylogenetically diverse reductive dehalogenase-homologous genes in deep subseafloor sedimentary metagenomes.</title>
        <authorList>
            <person name="Kawai M."/>
            <person name="Futagami T."/>
            <person name="Toyoda A."/>
            <person name="Takaki Y."/>
            <person name="Nishi S."/>
            <person name="Hori S."/>
            <person name="Arai W."/>
            <person name="Tsubouchi T."/>
            <person name="Morono Y."/>
            <person name="Uchiyama I."/>
            <person name="Ito T."/>
            <person name="Fujiyama A."/>
            <person name="Inagaki F."/>
            <person name="Takami H."/>
        </authorList>
    </citation>
    <scope>NUCLEOTIDE SEQUENCE</scope>
    <source>
        <strain evidence="11">Expedition CK06-06</strain>
    </source>
</reference>
<evidence type="ECO:0000256" key="6">
    <source>
        <dbReference type="ARBA" id="ARBA00022777"/>
    </source>
</evidence>
<dbReference type="Pfam" id="PF00512">
    <property type="entry name" value="HisKA"/>
    <property type="match status" value="1"/>
</dbReference>
<dbReference type="AlphaFoldDB" id="X0VCG6"/>
<dbReference type="SMART" id="SM00388">
    <property type="entry name" value="HisKA"/>
    <property type="match status" value="1"/>
</dbReference>
<evidence type="ECO:0000256" key="7">
    <source>
        <dbReference type="ARBA" id="ARBA00023012"/>
    </source>
</evidence>
<keyword evidence="9" id="KW-1133">Transmembrane helix</keyword>
<keyword evidence="4" id="KW-0597">Phosphoprotein</keyword>
<evidence type="ECO:0000256" key="1">
    <source>
        <dbReference type="ARBA" id="ARBA00000085"/>
    </source>
</evidence>
<evidence type="ECO:0000256" key="2">
    <source>
        <dbReference type="ARBA" id="ARBA00004141"/>
    </source>
</evidence>
<feature type="domain" description="Signal transduction histidine kinase dimerisation/phosphoacceptor" evidence="10">
    <location>
        <begin position="191"/>
        <end position="257"/>
    </location>
</feature>
<keyword evidence="7" id="KW-0902">Two-component regulatory system</keyword>
<keyword evidence="9" id="KW-0812">Transmembrane</keyword>
<feature type="transmembrane region" description="Helical" evidence="9">
    <location>
        <begin position="116"/>
        <end position="136"/>
    </location>
</feature>
<dbReference type="InterPro" id="IPR036097">
    <property type="entry name" value="HisK_dim/P_sf"/>
</dbReference>
<feature type="non-terminal residue" evidence="11">
    <location>
        <position position="267"/>
    </location>
</feature>
<dbReference type="SUPFAM" id="SSF47384">
    <property type="entry name" value="Homodimeric domain of signal transducing histidine kinase"/>
    <property type="match status" value="1"/>
</dbReference>
<evidence type="ECO:0000256" key="9">
    <source>
        <dbReference type="SAM" id="Phobius"/>
    </source>
</evidence>
<evidence type="ECO:0000256" key="8">
    <source>
        <dbReference type="ARBA" id="ARBA00023136"/>
    </source>
</evidence>
<organism evidence="11">
    <name type="scientific">marine sediment metagenome</name>
    <dbReference type="NCBI Taxonomy" id="412755"/>
    <lineage>
        <taxon>unclassified sequences</taxon>
        <taxon>metagenomes</taxon>
        <taxon>ecological metagenomes</taxon>
    </lineage>
</organism>
<accession>X0VCG6</accession>
<comment type="catalytic activity">
    <reaction evidence="1">
        <text>ATP + protein L-histidine = ADP + protein N-phospho-L-histidine.</text>
        <dbReference type="EC" id="2.7.13.3"/>
    </reaction>
</comment>
<keyword evidence="8 9" id="KW-0472">Membrane</keyword>
<comment type="caution">
    <text evidence="11">The sequence shown here is derived from an EMBL/GenBank/DDBJ whole genome shotgun (WGS) entry which is preliminary data.</text>
</comment>
<dbReference type="GO" id="GO:0005886">
    <property type="term" value="C:plasma membrane"/>
    <property type="evidence" value="ECO:0007669"/>
    <property type="project" value="TreeGrafter"/>
</dbReference>
<name>X0VCG6_9ZZZZ</name>
<dbReference type="CDD" id="cd00082">
    <property type="entry name" value="HisKA"/>
    <property type="match status" value="1"/>
</dbReference>
<dbReference type="GO" id="GO:0000155">
    <property type="term" value="F:phosphorelay sensor kinase activity"/>
    <property type="evidence" value="ECO:0007669"/>
    <property type="project" value="InterPro"/>
</dbReference>